<feature type="region of interest" description="Disordered" evidence="1">
    <location>
        <begin position="176"/>
        <end position="294"/>
    </location>
</feature>
<feature type="compositionally biased region" description="Polar residues" evidence="1">
    <location>
        <begin position="84"/>
        <end position="96"/>
    </location>
</feature>
<evidence type="ECO:0000313" key="2">
    <source>
        <dbReference type="EMBL" id="KNC55168.1"/>
    </source>
</evidence>
<dbReference type="GeneID" id="25568921"/>
<name>A0A0L0DUL6_THETB</name>
<evidence type="ECO:0000256" key="1">
    <source>
        <dbReference type="SAM" id="MobiDB-lite"/>
    </source>
</evidence>
<proteinExistence type="predicted"/>
<reference evidence="2 3" key="1">
    <citation type="submission" date="2010-05" db="EMBL/GenBank/DDBJ databases">
        <title>The Genome Sequence of Thecamonas trahens ATCC 50062.</title>
        <authorList>
            <consortium name="The Broad Institute Genome Sequencing Platform"/>
            <person name="Russ C."/>
            <person name="Cuomo C."/>
            <person name="Shea T."/>
            <person name="Young S.K."/>
            <person name="Zeng Q."/>
            <person name="Koehrsen M."/>
            <person name="Haas B."/>
            <person name="Borodovsky M."/>
            <person name="Guigo R."/>
            <person name="Alvarado L."/>
            <person name="Berlin A."/>
            <person name="Bochicchio J."/>
            <person name="Borenstein D."/>
            <person name="Chapman S."/>
            <person name="Chen Z."/>
            <person name="Freedman E."/>
            <person name="Gellesch M."/>
            <person name="Goldberg J."/>
            <person name="Griggs A."/>
            <person name="Gujja S."/>
            <person name="Heilman E."/>
            <person name="Heiman D."/>
            <person name="Hepburn T."/>
            <person name="Howarth C."/>
            <person name="Jen D."/>
            <person name="Larson L."/>
            <person name="Mehta T."/>
            <person name="Park D."/>
            <person name="Pearson M."/>
            <person name="Roberts A."/>
            <person name="Saif S."/>
            <person name="Shenoy N."/>
            <person name="Sisk P."/>
            <person name="Stolte C."/>
            <person name="Sykes S."/>
            <person name="Thomson T."/>
            <person name="Walk T."/>
            <person name="White J."/>
            <person name="Yandava C."/>
            <person name="Burger G."/>
            <person name="Gray M.W."/>
            <person name="Holland P.W.H."/>
            <person name="King N."/>
            <person name="Lang F.B.F."/>
            <person name="Roger A.J."/>
            <person name="Ruiz-Trillo I."/>
            <person name="Lander E."/>
            <person name="Nusbaum C."/>
        </authorList>
    </citation>
    <scope>NUCLEOTIDE SEQUENCE [LARGE SCALE GENOMIC DNA]</scope>
    <source>
        <strain evidence="2 3">ATCC 50062</strain>
    </source>
</reference>
<protein>
    <submittedName>
        <fullName evidence="2">Uncharacterized protein</fullName>
    </submittedName>
</protein>
<keyword evidence="3" id="KW-1185">Reference proteome</keyword>
<gene>
    <name evidence="2" type="ORF">AMSG_10779</name>
</gene>
<dbReference type="EMBL" id="GL349496">
    <property type="protein sequence ID" value="KNC55168.1"/>
    <property type="molecule type" value="Genomic_DNA"/>
</dbReference>
<organism evidence="2 3">
    <name type="scientific">Thecamonas trahens ATCC 50062</name>
    <dbReference type="NCBI Taxonomy" id="461836"/>
    <lineage>
        <taxon>Eukaryota</taxon>
        <taxon>Apusozoa</taxon>
        <taxon>Apusomonadida</taxon>
        <taxon>Apusomonadidae</taxon>
        <taxon>Thecamonas</taxon>
    </lineage>
</organism>
<sequence length="368" mass="37955">MVNYLDAGAWAWAWAWSTQHDLSVYREDAKERERRRAAEAASRAALRSARRASVTPPSPRGPTPSTSSPTSSAASLPPSPGSSAVTSAWAPTSSPIQGGVRSAWSPPSSRKGPHSPGAGNHNHSLTLSPSPAAGPVAAWGAGSANGGQLRTTVVQREVLASASPRMYAPIVVTASPAAGRPGLSSPLRVTGSPSPTDHGRAANEAGSPAAPLRLPSIPPELDLAGVSAQLGDDGSGDETQPRNPGPTPRNDPESPNTARRLSFEEPTSDGGRRTSGGAPAGDAATVSAGSSSGNECEHAKSLLLLTQTLADHIADADRRSREEARLRTQLMDTIARQNSQITALNSALAQVLAKHDALDARLRALEPQ</sequence>
<feature type="region of interest" description="Disordered" evidence="1">
    <location>
        <begin position="30"/>
        <end position="131"/>
    </location>
</feature>
<dbReference type="AlphaFoldDB" id="A0A0L0DUL6"/>
<feature type="compositionally biased region" description="Low complexity" evidence="1">
    <location>
        <begin position="39"/>
        <end position="55"/>
    </location>
</feature>
<feature type="compositionally biased region" description="Low complexity" evidence="1">
    <location>
        <begin position="63"/>
        <end position="76"/>
    </location>
</feature>
<accession>A0A0L0DUL6</accession>
<dbReference type="RefSeq" id="XP_013753221.1">
    <property type="nucleotide sequence ID" value="XM_013897767.1"/>
</dbReference>
<evidence type="ECO:0000313" key="3">
    <source>
        <dbReference type="Proteomes" id="UP000054408"/>
    </source>
</evidence>
<dbReference type="Proteomes" id="UP000054408">
    <property type="component" value="Unassembled WGS sequence"/>
</dbReference>